<evidence type="ECO:0000256" key="12">
    <source>
        <dbReference type="ARBA" id="ARBA00022989"/>
    </source>
</evidence>
<evidence type="ECO:0000256" key="6">
    <source>
        <dbReference type="ARBA" id="ARBA00022723"/>
    </source>
</evidence>
<evidence type="ECO:0000313" key="17">
    <source>
        <dbReference type="EMBL" id="CAL8069695.1"/>
    </source>
</evidence>
<keyword evidence="13 15" id="KW-0472">Membrane</keyword>
<reference evidence="17 18" key="1">
    <citation type="submission" date="2024-08" db="EMBL/GenBank/DDBJ databases">
        <authorList>
            <person name="Cucini C."/>
            <person name="Frati F."/>
        </authorList>
    </citation>
    <scope>NUCLEOTIDE SEQUENCE [LARGE SCALE GENOMIC DNA]</scope>
</reference>
<evidence type="ECO:0000256" key="2">
    <source>
        <dbReference type="ARBA" id="ARBA00009605"/>
    </source>
</evidence>
<keyword evidence="11 15" id="KW-0460">Magnesium</keyword>
<dbReference type="PROSITE" id="PS00108">
    <property type="entry name" value="PROTEIN_KINASE_ST"/>
    <property type="match status" value="1"/>
</dbReference>
<dbReference type="Gene3D" id="1.10.510.10">
    <property type="entry name" value="Transferase(Phosphotransferase) domain 1"/>
    <property type="match status" value="1"/>
</dbReference>
<comment type="catalytic activity">
    <reaction evidence="15">
        <text>L-threonyl-[receptor-protein] + ATP = O-phospho-L-threonyl-[receptor-protein] + ADP + H(+)</text>
        <dbReference type="Rhea" id="RHEA:44880"/>
        <dbReference type="Rhea" id="RHEA-COMP:11024"/>
        <dbReference type="Rhea" id="RHEA-COMP:11025"/>
        <dbReference type="ChEBI" id="CHEBI:15378"/>
        <dbReference type="ChEBI" id="CHEBI:30013"/>
        <dbReference type="ChEBI" id="CHEBI:30616"/>
        <dbReference type="ChEBI" id="CHEBI:61977"/>
        <dbReference type="ChEBI" id="CHEBI:456216"/>
        <dbReference type="EC" id="2.7.11.30"/>
    </reaction>
</comment>
<keyword evidence="4 15" id="KW-0808">Transferase</keyword>
<accession>A0ABP1PKN4</accession>
<evidence type="ECO:0000256" key="7">
    <source>
        <dbReference type="ARBA" id="ARBA00022729"/>
    </source>
</evidence>
<dbReference type="PROSITE" id="PS50011">
    <property type="entry name" value="PROTEIN_KINASE_DOM"/>
    <property type="match status" value="1"/>
</dbReference>
<proteinExistence type="inferred from homology"/>
<dbReference type="Proteomes" id="UP001642540">
    <property type="component" value="Unassembled WGS sequence"/>
</dbReference>
<feature type="domain" description="Protein kinase" evidence="16">
    <location>
        <begin position="223"/>
        <end position="516"/>
    </location>
</feature>
<dbReference type="EC" id="2.7.11.30" evidence="15"/>
<dbReference type="InterPro" id="IPR008271">
    <property type="entry name" value="Ser/Thr_kinase_AS"/>
</dbReference>
<dbReference type="CDD" id="cd23615">
    <property type="entry name" value="TFP_LU_ECD_ACVR2"/>
    <property type="match status" value="1"/>
</dbReference>
<evidence type="ECO:0000256" key="11">
    <source>
        <dbReference type="ARBA" id="ARBA00022842"/>
    </source>
</evidence>
<organism evidence="17 18">
    <name type="scientific">Orchesella dallaii</name>
    <dbReference type="NCBI Taxonomy" id="48710"/>
    <lineage>
        <taxon>Eukaryota</taxon>
        <taxon>Metazoa</taxon>
        <taxon>Ecdysozoa</taxon>
        <taxon>Arthropoda</taxon>
        <taxon>Hexapoda</taxon>
        <taxon>Collembola</taxon>
        <taxon>Entomobryomorpha</taxon>
        <taxon>Entomobryoidea</taxon>
        <taxon>Orchesellidae</taxon>
        <taxon>Orchesellinae</taxon>
        <taxon>Orchesella</taxon>
    </lineage>
</organism>
<dbReference type="EMBL" id="CAXLJM020000004">
    <property type="protein sequence ID" value="CAL8069695.1"/>
    <property type="molecule type" value="Genomic_DNA"/>
</dbReference>
<dbReference type="SUPFAM" id="SSF57302">
    <property type="entry name" value="Snake toxin-like"/>
    <property type="match status" value="1"/>
</dbReference>
<gene>
    <name evidence="17" type="ORF">ODALV1_LOCUS899</name>
</gene>
<keyword evidence="3 15" id="KW-0723">Serine/threonine-protein kinase</keyword>
<dbReference type="Gene3D" id="3.30.200.20">
    <property type="entry name" value="Phosphorylase Kinase, domain 1"/>
    <property type="match status" value="1"/>
</dbReference>
<keyword evidence="18" id="KW-1185">Reference proteome</keyword>
<keyword evidence="12 15" id="KW-1133">Transmembrane helix</keyword>
<keyword evidence="14 15" id="KW-0675">Receptor</keyword>
<name>A0ABP1PKN4_9HEXA</name>
<dbReference type="InterPro" id="IPR000719">
    <property type="entry name" value="Prot_kinase_dom"/>
</dbReference>
<keyword evidence="15" id="KW-0464">Manganese</keyword>
<evidence type="ECO:0000256" key="1">
    <source>
        <dbReference type="ARBA" id="ARBA00004479"/>
    </source>
</evidence>
<dbReference type="PANTHER" id="PTHR23255:SF98">
    <property type="entry name" value="SERINE_THREONINE-PROTEIN KINASE RECEPTOR"/>
    <property type="match status" value="1"/>
</dbReference>
<evidence type="ECO:0000256" key="13">
    <source>
        <dbReference type="ARBA" id="ARBA00023136"/>
    </source>
</evidence>
<protein>
    <recommendedName>
        <fullName evidence="15">Serine/threonine-protein kinase receptor</fullName>
        <ecNumber evidence="15">2.7.11.30</ecNumber>
    </recommendedName>
</protein>
<evidence type="ECO:0000259" key="16">
    <source>
        <dbReference type="PROSITE" id="PS50011"/>
    </source>
</evidence>
<sequence>MAKVTKKICFPAHHTAVLVGVIVMAISAKLSSSLECEYYNVTECGVKAGGAGVDTEFCKKSQRTITCEQDTASQKHSCWVAWQRRNESQDILQFKGCFINNNQCVGEHKCVDKSYGKKSDPSTATVTLFCCCSEDNCNRDFDWEPIPTTTTIRPKAVIQPQKPGATSLVIVLVVPIFCVLFVTIAFFAHRRINKKSFPNSDSGLTDEENILLDKSESNHALSVTLVEMKAHGRFGSVWKASMAGNNNYVAVKILPLREKASWKLEQEVYSLPLMCDSEWVLGFFGARTHTDGDNSQLWLISEYLEHGSLYDYLKGNILKWNELLKVAITMCHGLAFLHEEIDNGAKGHKSAVAHRDFKSKNVLVRSDLTACVADFGLAQIFYPNKPVGTCHGQVGTRRYMAPEVLEGAVSFTRDSFQRIDMYACGLVLWELASRCSAQQGPIGEYRLPFEEFTGQQPSLEEMQDVVVTQRKRPTIRNDWLSHPGMLVLVEAMKDAWDQDAEARISASCIVERLSVLNNKIM</sequence>
<dbReference type="InterPro" id="IPR000472">
    <property type="entry name" value="Activin_recp"/>
</dbReference>
<keyword evidence="5 15" id="KW-0812">Transmembrane</keyword>
<dbReference type="InterPro" id="IPR001245">
    <property type="entry name" value="Ser-Thr/Tyr_kinase_cat_dom"/>
</dbReference>
<dbReference type="InterPro" id="IPR045860">
    <property type="entry name" value="Snake_toxin-like_sf"/>
</dbReference>
<evidence type="ECO:0000313" key="18">
    <source>
        <dbReference type="Proteomes" id="UP001642540"/>
    </source>
</evidence>
<evidence type="ECO:0000256" key="9">
    <source>
        <dbReference type="ARBA" id="ARBA00022777"/>
    </source>
</evidence>
<comment type="subcellular location">
    <subcellularLocation>
        <location evidence="1 15">Membrane</location>
        <topology evidence="1 15">Single-pass type I membrane protein</topology>
    </subcellularLocation>
</comment>
<keyword evidence="9 15" id="KW-0418">Kinase</keyword>
<evidence type="ECO:0000256" key="14">
    <source>
        <dbReference type="ARBA" id="ARBA00023170"/>
    </source>
</evidence>
<dbReference type="InterPro" id="IPR011009">
    <property type="entry name" value="Kinase-like_dom_sf"/>
</dbReference>
<evidence type="ECO:0000256" key="10">
    <source>
        <dbReference type="ARBA" id="ARBA00022840"/>
    </source>
</evidence>
<comment type="cofactor">
    <cofactor evidence="15">
        <name>Mg(2+)</name>
        <dbReference type="ChEBI" id="CHEBI:18420"/>
    </cofactor>
    <cofactor evidence="15">
        <name>Mn(2+)</name>
        <dbReference type="ChEBI" id="CHEBI:29035"/>
    </cofactor>
</comment>
<keyword evidence="6 15" id="KW-0479">Metal-binding</keyword>
<dbReference type="Pfam" id="PF01064">
    <property type="entry name" value="Activin_recp"/>
    <property type="match status" value="1"/>
</dbReference>
<evidence type="ECO:0000256" key="3">
    <source>
        <dbReference type="ARBA" id="ARBA00022527"/>
    </source>
</evidence>
<evidence type="ECO:0000256" key="15">
    <source>
        <dbReference type="RuleBase" id="RU361271"/>
    </source>
</evidence>
<evidence type="ECO:0000256" key="4">
    <source>
        <dbReference type="ARBA" id="ARBA00022679"/>
    </source>
</evidence>
<dbReference type="Gene3D" id="2.10.60.10">
    <property type="entry name" value="CD59"/>
    <property type="match status" value="1"/>
</dbReference>
<evidence type="ECO:0000256" key="8">
    <source>
        <dbReference type="ARBA" id="ARBA00022741"/>
    </source>
</evidence>
<dbReference type="Pfam" id="PF07714">
    <property type="entry name" value="PK_Tyr_Ser-Thr"/>
    <property type="match status" value="1"/>
</dbReference>
<dbReference type="SUPFAM" id="SSF56112">
    <property type="entry name" value="Protein kinase-like (PK-like)"/>
    <property type="match status" value="1"/>
</dbReference>
<keyword evidence="10 15" id="KW-0067">ATP-binding</keyword>
<feature type="transmembrane region" description="Helical" evidence="15">
    <location>
        <begin position="168"/>
        <end position="188"/>
    </location>
</feature>
<dbReference type="PRINTS" id="PR00653">
    <property type="entry name" value="ACTIVIN2R"/>
</dbReference>
<dbReference type="InterPro" id="IPR000333">
    <property type="entry name" value="TGFB_receptor"/>
</dbReference>
<comment type="similarity">
    <text evidence="2 15">Belongs to the protein kinase superfamily. TKL Ser/Thr protein kinase family. TGFB receptor subfamily.</text>
</comment>
<evidence type="ECO:0000256" key="5">
    <source>
        <dbReference type="ARBA" id="ARBA00022692"/>
    </source>
</evidence>
<dbReference type="PANTHER" id="PTHR23255">
    <property type="entry name" value="TRANSFORMING GROWTH FACTOR-BETA RECEPTOR TYPE I AND II"/>
    <property type="match status" value="1"/>
</dbReference>
<keyword evidence="8 15" id="KW-0547">Nucleotide-binding</keyword>
<comment type="caution">
    <text evidence="17">The sequence shown here is derived from an EMBL/GenBank/DDBJ whole genome shotgun (WGS) entry which is preliminary data.</text>
</comment>
<keyword evidence="7" id="KW-0732">Signal</keyword>